<name>A0A117SX69_9BACL</name>
<accession>A0A117SX69</accession>
<gene>
    <name evidence="1" type="ORF">ATW55_13060</name>
</gene>
<protein>
    <submittedName>
        <fullName evidence="1">Uncharacterized protein</fullName>
    </submittedName>
</protein>
<organism evidence="1 2">
    <name type="scientific">Ferroacidibacillus organovorans</name>
    <dbReference type="NCBI Taxonomy" id="1765683"/>
    <lineage>
        <taxon>Bacteria</taxon>
        <taxon>Bacillati</taxon>
        <taxon>Bacillota</taxon>
        <taxon>Bacilli</taxon>
        <taxon>Bacillales</taxon>
        <taxon>Alicyclobacillaceae</taxon>
        <taxon>Ferroacidibacillus</taxon>
    </lineage>
</organism>
<dbReference type="RefSeq" id="WP_067719058.1">
    <property type="nucleotide sequence ID" value="NZ_LPVJ01000065.1"/>
</dbReference>
<reference evidence="1 2" key="1">
    <citation type="submission" date="2015-12" db="EMBL/GenBank/DDBJ databases">
        <title>Draft genome sequence of Acidibacillus ferrooxidans ITV001, isolated from a chalcopyrite acid mine drainage site in Brazil.</title>
        <authorList>
            <person name="Dall'Agnol H."/>
            <person name="Nancucheo I."/>
            <person name="Johnson B."/>
            <person name="Oliveira R."/>
            <person name="Leite L."/>
            <person name="Pylro V."/>
            <person name="Nunes G.L."/>
            <person name="Tzotzos G."/>
            <person name="Fernandes G.R."/>
            <person name="Dutra J."/>
            <person name="Orellana S.C."/>
            <person name="Oliveira G."/>
        </authorList>
    </citation>
    <scope>NUCLEOTIDE SEQUENCE [LARGE SCALE GENOMIC DNA]</scope>
    <source>
        <strain evidence="2">ITV01</strain>
    </source>
</reference>
<dbReference type="AlphaFoldDB" id="A0A117SX69"/>
<comment type="caution">
    <text evidence="1">The sequence shown here is derived from an EMBL/GenBank/DDBJ whole genome shotgun (WGS) entry which is preliminary data.</text>
</comment>
<proteinExistence type="predicted"/>
<dbReference type="Proteomes" id="UP000053557">
    <property type="component" value="Unassembled WGS sequence"/>
</dbReference>
<keyword evidence="2" id="KW-1185">Reference proteome</keyword>
<sequence length="82" mass="9700">MQFVVADIGYLRMELRKFELGFCSIFEPFCLRDKERDKRRKRFKSILCGFAPVTKVPSDKVANRLTPKSTPTIAWFSHIRQF</sequence>
<dbReference type="EMBL" id="LPVJ01000065">
    <property type="protein sequence ID" value="KUO94923.1"/>
    <property type="molecule type" value="Genomic_DNA"/>
</dbReference>
<evidence type="ECO:0000313" key="2">
    <source>
        <dbReference type="Proteomes" id="UP000053557"/>
    </source>
</evidence>
<evidence type="ECO:0000313" key="1">
    <source>
        <dbReference type="EMBL" id="KUO94923.1"/>
    </source>
</evidence>